<dbReference type="Proteomes" id="UP000288024">
    <property type="component" value="Unassembled WGS sequence"/>
</dbReference>
<comment type="caution">
    <text evidence="3">The sequence shown here is derived from an EMBL/GenBank/DDBJ whole genome shotgun (WGS) entry which is preliminary data.</text>
</comment>
<feature type="region of interest" description="Disordered" evidence="2">
    <location>
        <begin position="177"/>
        <end position="207"/>
    </location>
</feature>
<feature type="coiled-coil region" evidence="1">
    <location>
        <begin position="67"/>
        <end position="116"/>
    </location>
</feature>
<keyword evidence="4" id="KW-1185">Reference proteome</keyword>
<dbReference type="GO" id="GO:0006508">
    <property type="term" value="P:proteolysis"/>
    <property type="evidence" value="ECO:0007669"/>
    <property type="project" value="UniProtKB-KW"/>
</dbReference>
<reference evidence="3 4" key="1">
    <citation type="submission" date="2019-01" db="EMBL/GenBank/DDBJ databases">
        <title>Bacillus sp. M5HDSG1-1, whole genome shotgun sequence.</title>
        <authorList>
            <person name="Tuo L."/>
        </authorList>
    </citation>
    <scope>NUCLEOTIDE SEQUENCE [LARGE SCALE GENOMIC DNA]</scope>
    <source>
        <strain evidence="3 4">M5HDSG1-1</strain>
    </source>
</reference>
<name>A0A3S2TR70_9BACI</name>
<accession>A0A3S2TR70</accession>
<feature type="compositionally biased region" description="Basic and acidic residues" evidence="2">
    <location>
        <begin position="1"/>
        <end position="28"/>
    </location>
</feature>
<evidence type="ECO:0000313" key="3">
    <source>
        <dbReference type="EMBL" id="RVT57398.1"/>
    </source>
</evidence>
<keyword evidence="1" id="KW-0175">Coiled coil</keyword>
<gene>
    <name evidence="3" type="ORF">EM808_24545</name>
</gene>
<dbReference type="AlphaFoldDB" id="A0A3S2TR70"/>
<proteinExistence type="predicted"/>
<sequence length="228" mass="25690">MSEELKNEQVEEVTDKTTVEEPETKPEPKTVTMTQEELDTLIGREKGRVKNKYADYNDIKAKLDEFTQAEEQRKQSEMTEVEKLQAQLQKFETSAKEAEEAKSKALESANKRLIKSEFKLLASSKDFGVRKDALDDAFVLADLSGVEVDEDGNVSGVQEALETLKKAKGYLFGVSDYVDPSPGQTETKREGSQEQARRKLQDLADNAKRTGRIEDKIKYAAFKKELGL</sequence>
<dbReference type="Pfam" id="PF06810">
    <property type="entry name" value="Phage_scaffold"/>
    <property type="match status" value="1"/>
</dbReference>
<organism evidence="3 4">
    <name type="scientific">Niallia taxi</name>
    <dbReference type="NCBI Taxonomy" id="2499688"/>
    <lineage>
        <taxon>Bacteria</taxon>
        <taxon>Bacillati</taxon>
        <taxon>Bacillota</taxon>
        <taxon>Bacilli</taxon>
        <taxon>Bacillales</taxon>
        <taxon>Bacillaceae</taxon>
        <taxon>Niallia</taxon>
    </lineage>
</organism>
<dbReference type="GO" id="GO:0008233">
    <property type="term" value="F:peptidase activity"/>
    <property type="evidence" value="ECO:0007669"/>
    <property type="project" value="UniProtKB-KW"/>
</dbReference>
<keyword evidence="3" id="KW-0378">Hydrolase</keyword>
<feature type="compositionally biased region" description="Basic and acidic residues" evidence="2">
    <location>
        <begin position="186"/>
        <end position="207"/>
    </location>
</feature>
<dbReference type="InterPro" id="IPR009636">
    <property type="entry name" value="SCAF"/>
</dbReference>
<evidence type="ECO:0000256" key="1">
    <source>
        <dbReference type="SAM" id="Coils"/>
    </source>
</evidence>
<dbReference type="EMBL" id="RZTZ01000017">
    <property type="protein sequence ID" value="RVT57398.1"/>
    <property type="molecule type" value="Genomic_DNA"/>
</dbReference>
<feature type="region of interest" description="Disordered" evidence="2">
    <location>
        <begin position="1"/>
        <end position="33"/>
    </location>
</feature>
<evidence type="ECO:0000256" key="2">
    <source>
        <dbReference type="SAM" id="MobiDB-lite"/>
    </source>
</evidence>
<dbReference type="RefSeq" id="WP_127741824.1">
    <property type="nucleotide sequence ID" value="NZ_RZTZ01000017.1"/>
</dbReference>
<evidence type="ECO:0000313" key="4">
    <source>
        <dbReference type="Proteomes" id="UP000288024"/>
    </source>
</evidence>
<protein>
    <submittedName>
        <fullName evidence="3">Clp protease ClpB</fullName>
    </submittedName>
</protein>
<keyword evidence="3" id="KW-0645">Protease</keyword>